<proteinExistence type="inferred from homology"/>
<dbReference type="Gene3D" id="1.10.10.10">
    <property type="entry name" value="Winged helix-like DNA-binding domain superfamily/Winged helix DNA-binding domain"/>
    <property type="match status" value="1"/>
</dbReference>
<evidence type="ECO:0000313" key="7">
    <source>
        <dbReference type="Proteomes" id="UP000568664"/>
    </source>
</evidence>
<dbReference type="SUPFAM" id="SSF46785">
    <property type="entry name" value="Winged helix' DNA-binding domain"/>
    <property type="match status" value="1"/>
</dbReference>
<dbReference type="PANTHER" id="PTHR30118">
    <property type="entry name" value="HTH-TYPE TRANSCRIPTIONAL REGULATOR LEUO-RELATED"/>
    <property type="match status" value="1"/>
</dbReference>
<dbReference type="GO" id="GO:0003700">
    <property type="term" value="F:DNA-binding transcription factor activity"/>
    <property type="evidence" value="ECO:0007669"/>
    <property type="project" value="InterPro"/>
</dbReference>
<dbReference type="InterPro" id="IPR036388">
    <property type="entry name" value="WH-like_DNA-bd_sf"/>
</dbReference>
<evidence type="ECO:0000259" key="5">
    <source>
        <dbReference type="PROSITE" id="PS50931"/>
    </source>
</evidence>
<sequence>MKMDLNLFIVFEAIYCEGNISKAASALNLSQPAVSHSLAKLRDQFEDRLFIRQGNQMKPTALAKNVIGDIREALHQLHTSLYQSQKFEPATSRKYCTVSMHSSLEASYLPFFADQLMAESPNMNFTSKRVRRSELENKLASGDIDLAIDILLPVSSNVKHQQLTKDRLVVVARENHPIFTGKLDLQRYLSQTHVIASARTSGPSLEDFELGRLGIQRKVGLRCQHLLSACRVIADNDMLLTLPENSAKMYRELLPIGIATLPIELPPLDVHVYWHSNVDKDPANVWLRTKIINSKGLSIKR</sequence>
<evidence type="ECO:0000256" key="2">
    <source>
        <dbReference type="ARBA" id="ARBA00023015"/>
    </source>
</evidence>
<dbReference type="Proteomes" id="UP000568664">
    <property type="component" value="Unassembled WGS sequence"/>
</dbReference>
<dbReference type="RefSeq" id="WP_169074918.1">
    <property type="nucleotide sequence ID" value="NZ_JABBXH010000002.1"/>
</dbReference>
<name>A0A7Y0LBQ1_9GAMM</name>
<keyword evidence="2" id="KW-0805">Transcription regulation</keyword>
<organism evidence="6 7">
    <name type="scientific">Thalassotalea algicola</name>
    <dbReference type="NCBI Taxonomy" id="2716224"/>
    <lineage>
        <taxon>Bacteria</taxon>
        <taxon>Pseudomonadati</taxon>
        <taxon>Pseudomonadota</taxon>
        <taxon>Gammaproteobacteria</taxon>
        <taxon>Alteromonadales</taxon>
        <taxon>Colwelliaceae</taxon>
        <taxon>Thalassotalea</taxon>
    </lineage>
</organism>
<reference evidence="6 7" key="1">
    <citation type="submission" date="2020-04" db="EMBL/GenBank/DDBJ databases">
        <title>Thalassotalea sp. M1531, isolated from the surface of marine red alga.</title>
        <authorList>
            <person name="Pang L."/>
            <person name="Lu D.-C."/>
        </authorList>
    </citation>
    <scope>NUCLEOTIDE SEQUENCE [LARGE SCALE GENOMIC DNA]</scope>
    <source>
        <strain evidence="6 7">M1531</strain>
    </source>
</reference>
<evidence type="ECO:0000256" key="4">
    <source>
        <dbReference type="ARBA" id="ARBA00023163"/>
    </source>
</evidence>
<dbReference type="InterPro" id="IPR050389">
    <property type="entry name" value="LysR-type_TF"/>
</dbReference>
<dbReference type="InterPro" id="IPR000847">
    <property type="entry name" value="LysR_HTH_N"/>
</dbReference>
<dbReference type="EMBL" id="JABBXH010000002">
    <property type="protein sequence ID" value="NMP31620.1"/>
    <property type="molecule type" value="Genomic_DNA"/>
</dbReference>
<dbReference type="Pfam" id="PF00126">
    <property type="entry name" value="HTH_1"/>
    <property type="match status" value="1"/>
</dbReference>
<dbReference type="GO" id="GO:0003677">
    <property type="term" value="F:DNA binding"/>
    <property type="evidence" value="ECO:0007669"/>
    <property type="project" value="UniProtKB-KW"/>
</dbReference>
<comment type="caution">
    <text evidence="6">The sequence shown here is derived from an EMBL/GenBank/DDBJ whole genome shotgun (WGS) entry which is preliminary data.</text>
</comment>
<gene>
    <name evidence="6" type="ORF">HII17_08605</name>
</gene>
<dbReference type="InterPro" id="IPR037402">
    <property type="entry name" value="YidZ_PBP2"/>
</dbReference>
<protein>
    <submittedName>
        <fullName evidence="6">LysR family transcriptional regulator</fullName>
    </submittedName>
</protein>
<dbReference type="SUPFAM" id="SSF53850">
    <property type="entry name" value="Periplasmic binding protein-like II"/>
    <property type="match status" value="1"/>
</dbReference>
<dbReference type="PRINTS" id="PR00039">
    <property type="entry name" value="HTHLYSR"/>
</dbReference>
<comment type="similarity">
    <text evidence="1">Belongs to the LysR transcriptional regulatory family.</text>
</comment>
<keyword evidence="7" id="KW-1185">Reference proteome</keyword>
<keyword evidence="3" id="KW-0238">DNA-binding</keyword>
<accession>A0A7Y0LBQ1</accession>
<dbReference type="PANTHER" id="PTHR30118:SF15">
    <property type="entry name" value="TRANSCRIPTIONAL REGULATORY PROTEIN"/>
    <property type="match status" value="1"/>
</dbReference>
<evidence type="ECO:0000313" key="6">
    <source>
        <dbReference type="EMBL" id="NMP31620.1"/>
    </source>
</evidence>
<dbReference type="InterPro" id="IPR036390">
    <property type="entry name" value="WH_DNA-bd_sf"/>
</dbReference>
<dbReference type="PROSITE" id="PS50931">
    <property type="entry name" value="HTH_LYSR"/>
    <property type="match status" value="1"/>
</dbReference>
<dbReference type="Gene3D" id="3.40.190.10">
    <property type="entry name" value="Periplasmic binding protein-like II"/>
    <property type="match status" value="2"/>
</dbReference>
<keyword evidence="4" id="KW-0804">Transcription</keyword>
<evidence type="ECO:0000256" key="1">
    <source>
        <dbReference type="ARBA" id="ARBA00009437"/>
    </source>
</evidence>
<dbReference type="Pfam" id="PF03466">
    <property type="entry name" value="LysR_substrate"/>
    <property type="match status" value="1"/>
</dbReference>
<dbReference type="InterPro" id="IPR005119">
    <property type="entry name" value="LysR_subst-bd"/>
</dbReference>
<evidence type="ECO:0000256" key="3">
    <source>
        <dbReference type="ARBA" id="ARBA00023125"/>
    </source>
</evidence>
<dbReference type="CDD" id="cd08417">
    <property type="entry name" value="PBP2_Nitroaromatics_like"/>
    <property type="match status" value="1"/>
</dbReference>
<feature type="domain" description="HTH lysR-type" evidence="5">
    <location>
        <begin position="3"/>
        <end position="60"/>
    </location>
</feature>
<dbReference type="AlphaFoldDB" id="A0A7Y0LBQ1"/>